<evidence type="ECO:0000256" key="1">
    <source>
        <dbReference type="SAM" id="MobiDB-lite"/>
    </source>
</evidence>
<feature type="region of interest" description="Disordered" evidence="1">
    <location>
        <begin position="189"/>
        <end position="251"/>
    </location>
</feature>
<feature type="compositionally biased region" description="Basic and acidic residues" evidence="1">
    <location>
        <begin position="192"/>
        <end position="209"/>
    </location>
</feature>
<comment type="caution">
    <text evidence="2">The sequence shown here is derived from an EMBL/GenBank/DDBJ whole genome shotgun (WGS) entry which is preliminary data.</text>
</comment>
<organism evidence="2 3">
    <name type="scientific">Streptomyces jeddahensis</name>
    <dbReference type="NCBI Taxonomy" id="1716141"/>
    <lineage>
        <taxon>Bacteria</taxon>
        <taxon>Bacillati</taxon>
        <taxon>Actinomycetota</taxon>
        <taxon>Actinomycetes</taxon>
        <taxon>Kitasatosporales</taxon>
        <taxon>Streptomycetaceae</taxon>
        <taxon>Streptomyces</taxon>
    </lineage>
</organism>
<evidence type="ECO:0000313" key="2">
    <source>
        <dbReference type="EMBL" id="OAH16528.1"/>
    </source>
</evidence>
<sequence length="276" mass="29592">MRPDAAVIGLSNQLGAAPFGRGRHLLDVAAQHLPATETLRQLPAVDQHDLPVGKPLDVLDTALGGRLVGHEPPGDGDLAPRRGGDLREGGLRAVRGDPAAVDEEHPAVLEDQRGQDMEADLVIGVGAAPHDDLVRGVVRPGRGHRPVQLGARHGVARRGELLHRHRLRGERVRDQRVLRDTVLVPVQLPEAQLDHRGDEGQGQEGEDHPLPGQQEAVHPIDGTWHVSAPGGRVPSGAARPVRPDTHASSLTPCRSHRRWHPVAHTVAGTLSLTPCR</sequence>
<dbReference type="Proteomes" id="UP000077381">
    <property type="component" value="Unassembled WGS sequence"/>
</dbReference>
<gene>
    <name evidence="2" type="ORF">STSP_01230</name>
</gene>
<name>A0A177I2C5_9ACTN</name>
<proteinExistence type="predicted"/>
<feature type="region of interest" description="Disordered" evidence="1">
    <location>
        <begin position="69"/>
        <end position="90"/>
    </location>
</feature>
<evidence type="ECO:0000313" key="3">
    <source>
        <dbReference type="Proteomes" id="UP000077381"/>
    </source>
</evidence>
<protein>
    <submittedName>
        <fullName evidence="2">Uncharacterized protein</fullName>
    </submittedName>
</protein>
<dbReference type="AlphaFoldDB" id="A0A177I2C5"/>
<keyword evidence="3" id="KW-1185">Reference proteome</keyword>
<accession>A0A177I2C5</accession>
<reference evidence="2 3" key="1">
    <citation type="submission" date="2015-12" db="EMBL/GenBank/DDBJ databases">
        <title>Genome sequence of Streptomyces sp. G25.</title>
        <authorList>
            <person name="Poehlein A."/>
            <person name="Roettig A."/>
            <person name="Hiessl S."/>
            <person name="Hauschild P."/>
            <person name="Schauer J."/>
            <person name="Madkour M.H."/>
            <person name="Al-Ansari A.M."/>
            <person name="Almakishah N.H."/>
            <person name="Steinbuechel A."/>
            <person name="Daniel R."/>
        </authorList>
    </citation>
    <scope>NUCLEOTIDE SEQUENCE [LARGE SCALE GENOMIC DNA]</scope>
    <source>
        <strain evidence="3">G25(2015)</strain>
    </source>
</reference>
<dbReference type="EMBL" id="LOHS01000014">
    <property type="protein sequence ID" value="OAH16528.1"/>
    <property type="molecule type" value="Genomic_DNA"/>
</dbReference>